<evidence type="ECO:0000259" key="3">
    <source>
        <dbReference type="PROSITE" id="PS50206"/>
    </source>
</evidence>
<gene>
    <name evidence="4" type="primary">sseB</name>
    <name evidence="4" type="ORF">DYBT9275_05769</name>
</gene>
<dbReference type="PROSITE" id="PS50206">
    <property type="entry name" value="RHODANESE_3"/>
    <property type="match status" value="2"/>
</dbReference>
<dbReference type="EMBL" id="CAJRAF010000004">
    <property type="protein sequence ID" value="CAG5017425.1"/>
    <property type="molecule type" value="Genomic_DNA"/>
</dbReference>
<dbReference type="PANTHER" id="PTHR11364:SF27">
    <property type="entry name" value="SULFURTRANSFERASE"/>
    <property type="match status" value="1"/>
</dbReference>
<proteinExistence type="predicted"/>
<dbReference type="EC" id="2.8.1.1" evidence="4"/>
<dbReference type="CDD" id="cd01449">
    <property type="entry name" value="TST_Repeat_2"/>
    <property type="match status" value="1"/>
</dbReference>
<dbReference type="Gene3D" id="3.40.250.10">
    <property type="entry name" value="Rhodanese-like domain"/>
    <property type="match status" value="2"/>
</dbReference>
<dbReference type="InterPro" id="IPR036873">
    <property type="entry name" value="Rhodanese-like_dom_sf"/>
</dbReference>
<dbReference type="InterPro" id="IPR045078">
    <property type="entry name" value="TST/MPST-like"/>
</dbReference>
<evidence type="ECO:0000256" key="1">
    <source>
        <dbReference type="ARBA" id="ARBA00022679"/>
    </source>
</evidence>
<organism evidence="4 5">
    <name type="scientific">Dyadobacter helix</name>
    <dbReference type="NCBI Taxonomy" id="2822344"/>
    <lineage>
        <taxon>Bacteria</taxon>
        <taxon>Pseudomonadati</taxon>
        <taxon>Bacteroidota</taxon>
        <taxon>Cytophagia</taxon>
        <taxon>Cytophagales</taxon>
        <taxon>Spirosomataceae</taxon>
        <taxon>Dyadobacter</taxon>
    </lineage>
</organism>
<keyword evidence="2" id="KW-0677">Repeat</keyword>
<dbReference type="AlphaFoldDB" id="A0A916JHP5"/>
<sequence>MTNIIEANEIADVLATGDTVVIDARGGADALDRFNAGHLEGALFVDLETDLSEKSVNAAEGGRHPLPEVSKFGALLGRLGIGPSTRIIVYDDKRGAMAAARFWWMMKAVGHREVAVVSGGLEAIVQVGLPITTDFLELLTELEDYPVTEWQLPIAEMEQVANAAGNQGWIVIDVRENYRYQGISEPIDLVAGHIPGAVNIPYLDNLDGEGRFLPAKELRDKYAGILGETDPQNIIVHCGSGVTACHTLLALEEAGMSGAGLYVGSWSEWSRNGLPVAVGEA</sequence>
<reference evidence="4" key="1">
    <citation type="submission" date="2021-04" db="EMBL/GenBank/DDBJ databases">
        <authorList>
            <person name="Rodrigo-Torres L."/>
            <person name="Arahal R. D."/>
            <person name="Lucena T."/>
        </authorList>
    </citation>
    <scope>NUCLEOTIDE SEQUENCE</scope>
    <source>
        <strain evidence="4">CECT 9275</strain>
    </source>
</reference>
<feature type="domain" description="Rhodanese" evidence="3">
    <location>
        <begin position="165"/>
        <end position="278"/>
    </location>
</feature>
<protein>
    <submittedName>
        <fullName evidence="4">Thiosulfate sulfurtransferase SseB</fullName>
        <ecNumber evidence="4">2.8.1.1</ecNumber>
    </submittedName>
</protein>
<dbReference type="PANTHER" id="PTHR11364">
    <property type="entry name" value="THIOSULFATE SULFERTANSFERASE"/>
    <property type="match status" value="1"/>
</dbReference>
<dbReference type="InterPro" id="IPR001763">
    <property type="entry name" value="Rhodanese-like_dom"/>
</dbReference>
<accession>A0A916JHP5</accession>
<evidence type="ECO:0000313" key="4">
    <source>
        <dbReference type="EMBL" id="CAG5017425.1"/>
    </source>
</evidence>
<dbReference type="SUPFAM" id="SSF52821">
    <property type="entry name" value="Rhodanese/Cell cycle control phosphatase"/>
    <property type="match status" value="2"/>
</dbReference>
<evidence type="ECO:0000313" key="5">
    <source>
        <dbReference type="Proteomes" id="UP000680038"/>
    </source>
</evidence>
<comment type="caution">
    <text evidence="4">The sequence shown here is derived from an EMBL/GenBank/DDBJ whole genome shotgun (WGS) entry which is preliminary data.</text>
</comment>
<dbReference type="Proteomes" id="UP000680038">
    <property type="component" value="Unassembled WGS sequence"/>
</dbReference>
<dbReference type="SMART" id="SM00450">
    <property type="entry name" value="RHOD"/>
    <property type="match status" value="2"/>
</dbReference>
<dbReference type="CDD" id="cd01448">
    <property type="entry name" value="TST_Repeat_1"/>
    <property type="match status" value="1"/>
</dbReference>
<dbReference type="GO" id="GO:0004792">
    <property type="term" value="F:thiosulfate-cyanide sulfurtransferase activity"/>
    <property type="evidence" value="ECO:0007669"/>
    <property type="project" value="UniProtKB-EC"/>
</dbReference>
<keyword evidence="1 4" id="KW-0808">Transferase</keyword>
<name>A0A916JHP5_9BACT</name>
<keyword evidence="5" id="KW-1185">Reference proteome</keyword>
<evidence type="ECO:0000256" key="2">
    <source>
        <dbReference type="ARBA" id="ARBA00022737"/>
    </source>
</evidence>
<dbReference type="Pfam" id="PF00581">
    <property type="entry name" value="Rhodanese"/>
    <property type="match status" value="2"/>
</dbReference>
<feature type="domain" description="Rhodanese" evidence="3">
    <location>
        <begin position="15"/>
        <end position="133"/>
    </location>
</feature>